<protein>
    <submittedName>
        <fullName evidence="5">Spore germination protein</fullName>
    </submittedName>
</protein>
<dbReference type="Pfam" id="PF00704">
    <property type="entry name" value="Glyco_hydro_18"/>
    <property type="match status" value="1"/>
</dbReference>
<dbReference type="SUPFAM" id="SSF51445">
    <property type="entry name" value="(Trans)glycosidases"/>
    <property type="match status" value="1"/>
</dbReference>
<keyword evidence="6" id="KW-1185">Reference proteome</keyword>
<dbReference type="InterPro" id="IPR011583">
    <property type="entry name" value="Chitinase_II/V-like_cat"/>
</dbReference>
<keyword evidence="2" id="KW-0326">Glycosidase</keyword>
<dbReference type="InterPro" id="IPR029070">
    <property type="entry name" value="Chitinase_insertion_sf"/>
</dbReference>
<dbReference type="InterPro" id="IPR001223">
    <property type="entry name" value="Glyco_hydro18_cat"/>
</dbReference>
<dbReference type="Gene3D" id="3.20.20.80">
    <property type="entry name" value="Glycosidases"/>
    <property type="match status" value="1"/>
</dbReference>
<proteinExistence type="predicted"/>
<dbReference type="InterPro" id="IPR036779">
    <property type="entry name" value="LysM_dom_sf"/>
</dbReference>
<accession>A0ABS4RA59</accession>
<evidence type="ECO:0000259" key="3">
    <source>
        <dbReference type="PROSITE" id="PS51782"/>
    </source>
</evidence>
<dbReference type="PANTHER" id="PTHR46066">
    <property type="entry name" value="CHITINASE DOMAIN-CONTAINING PROTEIN 1 FAMILY MEMBER"/>
    <property type="match status" value="1"/>
</dbReference>
<keyword evidence="1" id="KW-0378">Hydrolase</keyword>
<dbReference type="InterPro" id="IPR041704">
    <property type="entry name" value="CFLE_GH18"/>
</dbReference>
<reference evidence="5 6" key="1">
    <citation type="submission" date="2021-03" db="EMBL/GenBank/DDBJ databases">
        <title>Genomic Encyclopedia of Type Strains, Phase IV (KMG-IV): sequencing the most valuable type-strain genomes for metagenomic binning, comparative biology and taxonomic classification.</title>
        <authorList>
            <person name="Goeker M."/>
        </authorList>
    </citation>
    <scope>NUCLEOTIDE SEQUENCE [LARGE SCALE GENOMIC DNA]</scope>
    <source>
        <strain evidence="5 6">DSM 26675</strain>
    </source>
</reference>
<evidence type="ECO:0000313" key="6">
    <source>
        <dbReference type="Proteomes" id="UP001519293"/>
    </source>
</evidence>
<evidence type="ECO:0000259" key="4">
    <source>
        <dbReference type="PROSITE" id="PS51910"/>
    </source>
</evidence>
<dbReference type="SMART" id="SM00257">
    <property type="entry name" value="LysM"/>
    <property type="match status" value="2"/>
</dbReference>
<name>A0ABS4RA59_9BACI</name>
<evidence type="ECO:0000256" key="1">
    <source>
        <dbReference type="ARBA" id="ARBA00022801"/>
    </source>
</evidence>
<dbReference type="PROSITE" id="PS51910">
    <property type="entry name" value="GH18_2"/>
    <property type="match status" value="1"/>
</dbReference>
<dbReference type="RefSeq" id="WP_066394332.1">
    <property type="nucleotide sequence ID" value="NZ_JAGIKZ010000001.1"/>
</dbReference>
<dbReference type="InterPro" id="IPR018392">
    <property type="entry name" value="LysM"/>
</dbReference>
<evidence type="ECO:0000256" key="2">
    <source>
        <dbReference type="ARBA" id="ARBA00023295"/>
    </source>
</evidence>
<dbReference type="InterPro" id="IPR017853">
    <property type="entry name" value="GH"/>
</dbReference>
<dbReference type="SMART" id="SM00636">
    <property type="entry name" value="Glyco_18"/>
    <property type="match status" value="1"/>
</dbReference>
<comment type="caution">
    <text evidence="5">The sequence shown here is derived from an EMBL/GenBank/DDBJ whole genome shotgun (WGS) entry which is preliminary data.</text>
</comment>
<dbReference type="Gene3D" id="3.10.50.10">
    <property type="match status" value="1"/>
</dbReference>
<feature type="domain" description="GH18" evidence="4">
    <location>
        <begin position="105"/>
        <end position="419"/>
    </location>
</feature>
<dbReference type="EMBL" id="JAGIKZ010000001">
    <property type="protein sequence ID" value="MBP2239791.1"/>
    <property type="molecule type" value="Genomic_DNA"/>
</dbReference>
<feature type="domain" description="LysM" evidence="3">
    <location>
        <begin position="53"/>
        <end position="97"/>
    </location>
</feature>
<organism evidence="5 6">
    <name type="scientific">Cytobacillus eiseniae</name>
    <dbReference type="NCBI Taxonomy" id="762947"/>
    <lineage>
        <taxon>Bacteria</taxon>
        <taxon>Bacillati</taxon>
        <taxon>Bacillota</taxon>
        <taxon>Bacilli</taxon>
        <taxon>Bacillales</taxon>
        <taxon>Bacillaceae</taxon>
        <taxon>Cytobacillus</taxon>
    </lineage>
</organism>
<dbReference type="Pfam" id="PF01476">
    <property type="entry name" value="LysM"/>
    <property type="match status" value="2"/>
</dbReference>
<dbReference type="PANTHER" id="PTHR46066:SF2">
    <property type="entry name" value="CHITINASE DOMAIN-CONTAINING PROTEIN 1"/>
    <property type="match status" value="1"/>
</dbReference>
<evidence type="ECO:0000313" key="5">
    <source>
        <dbReference type="EMBL" id="MBP2239791.1"/>
    </source>
</evidence>
<dbReference type="Gene3D" id="3.10.350.10">
    <property type="entry name" value="LysM domain"/>
    <property type="match status" value="2"/>
</dbReference>
<feature type="domain" description="LysM" evidence="3">
    <location>
        <begin position="2"/>
        <end position="45"/>
    </location>
</feature>
<sequence length="419" mass="47685">MAIHIVKQGDSLWSISQTYQVSIPTIINTNQLNMNFIIPGLALYIPDNRLPIRSVIISNGDTLSKLARKYYTTVNLILLANPGIHPNKLMIGQKITIPSPIKPSMTTLGFFVPYSTEAFLPQFNQMANNLTYLAVVSYSLTNEGYVYQLLNDTQILATSKNLNVIPLLMIRNFLNEEFSSELIGQVLENPFYRQNLINSLLNFINEKGYGGVSIDFEFIPPARRNDFNLFLNELKNALGQYILHVNVHAKTEDIPTNRIIGAYDYEAIGEAADMVAVMTIDYGYPTGPPNPVSPIGWMEEVIKYSTSLIEPQKLQIALPLYGYDWRISDNKTRAFSLLGAQNLAITSGSIIRYDQQAATPWYTYWNGTEEHIVWFDDIRSFSEKYKLIDQYNLLGTTYWQLSLAFPQNWAYMDSQFTIL</sequence>
<dbReference type="CDD" id="cd00118">
    <property type="entry name" value="LysM"/>
    <property type="match status" value="2"/>
</dbReference>
<gene>
    <name evidence="5" type="ORF">J2Z40_000344</name>
</gene>
<dbReference type="PROSITE" id="PS51782">
    <property type="entry name" value="LYSM"/>
    <property type="match status" value="2"/>
</dbReference>
<dbReference type="Proteomes" id="UP001519293">
    <property type="component" value="Unassembled WGS sequence"/>
</dbReference>
<dbReference type="SUPFAM" id="SSF54106">
    <property type="entry name" value="LysM domain"/>
    <property type="match status" value="2"/>
</dbReference>
<dbReference type="CDD" id="cd02874">
    <property type="entry name" value="GH18_CFLE_spore_hydrolase"/>
    <property type="match status" value="1"/>
</dbReference>